<reference evidence="2 3" key="1">
    <citation type="submission" date="2021-06" db="EMBL/GenBank/DDBJ databases">
        <title>Caerostris extrusa draft genome.</title>
        <authorList>
            <person name="Kono N."/>
            <person name="Arakawa K."/>
        </authorList>
    </citation>
    <scope>NUCLEOTIDE SEQUENCE [LARGE SCALE GENOMIC DNA]</scope>
</reference>
<sequence length="98" mass="11197">MKPMCEVIMIDSASPLPLASSTRKNRQRQGAPSPPQMIGTAVQRKQAAFHIWVQSRHRVLVSALDQQYRRILSICALYCAYCRRITKQKAEPQKQCNL</sequence>
<evidence type="ECO:0000256" key="1">
    <source>
        <dbReference type="SAM" id="MobiDB-lite"/>
    </source>
</evidence>
<evidence type="ECO:0000313" key="3">
    <source>
        <dbReference type="Proteomes" id="UP001054945"/>
    </source>
</evidence>
<organism evidence="2 3">
    <name type="scientific">Caerostris extrusa</name>
    <name type="common">Bark spider</name>
    <name type="synonym">Caerostris bankana</name>
    <dbReference type="NCBI Taxonomy" id="172846"/>
    <lineage>
        <taxon>Eukaryota</taxon>
        <taxon>Metazoa</taxon>
        <taxon>Ecdysozoa</taxon>
        <taxon>Arthropoda</taxon>
        <taxon>Chelicerata</taxon>
        <taxon>Arachnida</taxon>
        <taxon>Araneae</taxon>
        <taxon>Araneomorphae</taxon>
        <taxon>Entelegynae</taxon>
        <taxon>Araneoidea</taxon>
        <taxon>Araneidae</taxon>
        <taxon>Caerostris</taxon>
    </lineage>
</organism>
<dbReference type="Proteomes" id="UP001054945">
    <property type="component" value="Unassembled WGS sequence"/>
</dbReference>
<proteinExistence type="predicted"/>
<name>A0AAV4WG65_CAEEX</name>
<protein>
    <submittedName>
        <fullName evidence="2">Uncharacterized protein</fullName>
    </submittedName>
</protein>
<comment type="caution">
    <text evidence="2">The sequence shown here is derived from an EMBL/GenBank/DDBJ whole genome shotgun (WGS) entry which is preliminary data.</text>
</comment>
<dbReference type="EMBL" id="BPLR01016110">
    <property type="protein sequence ID" value="GIY81353.1"/>
    <property type="molecule type" value="Genomic_DNA"/>
</dbReference>
<keyword evidence="3" id="KW-1185">Reference proteome</keyword>
<accession>A0AAV4WG65</accession>
<feature type="region of interest" description="Disordered" evidence="1">
    <location>
        <begin position="17"/>
        <end position="38"/>
    </location>
</feature>
<evidence type="ECO:0000313" key="2">
    <source>
        <dbReference type="EMBL" id="GIY81353.1"/>
    </source>
</evidence>
<gene>
    <name evidence="2" type="ORF">CEXT_253591</name>
</gene>
<dbReference type="AlphaFoldDB" id="A0AAV4WG65"/>